<feature type="binding site" evidence="14">
    <location>
        <position position="377"/>
    </location>
    <ligand>
        <name>Zn(2+)</name>
        <dbReference type="ChEBI" id="CHEBI:29105"/>
        <label>2</label>
    </ligand>
</feature>
<dbReference type="InterPro" id="IPR001952">
    <property type="entry name" value="Alkaline_phosphatase"/>
</dbReference>
<dbReference type="EMBL" id="NEVH01003747">
    <property type="protein sequence ID" value="PNF40163.1"/>
    <property type="molecule type" value="Genomic_DNA"/>
</dbReference>
<comment type="catalytic activity">
    <reaction evidence="16">
        <text>a phosphate monoester + H2O = an alcohol + phosphate</text>
        <dbReference type="Rhea" id="RHEA:15017"/>
        <dbReference type="ChEBI" id="CHEBI:15377"/>
        <dbReference type="ChEBI" id="CHEBI:30879"/>
        <dbReference type="ChEBI" id="CHEBI:43474"/>
        <dbReference type="ChEBI" id="CHEBI:67140"/>
        <dbReference type="EC" id="3.1.3.1"/>
    </reaction>
</comment>
<proteinExistence type="inferred from homology"/>
<keyword evidence="11" id="KW-0325">Glycoprotein</keyword>
<keyword evidence="9 14" id="KW-0460">Magnesium</keyword>
<dbReference type="GO" id="GO:0004035">
    <property type="term" value="F:alkaline phosphatase activity"/>
    <property type="evidence" value="ECO:0007669"/>
    <property type="project" value="UniProtKB-EC"/>
</dbReference>
<evidence type="ECO:0000256" key="5">
    <source>
        <dbReference type="ARBA" id="ARBA00022622"/>
    </source>
</evidence>
<dbReference type="PANTHER" id="PTHR11596">
    <property type="entry name" value="ALKALINE PHOSPHATASE"/>
    <property type="match status" value="1"/>
</dbReference>
<evidence type="ECO:0000256" key="18">
    <source>
        <dbReference type="SAM" id="SignalP"/>
    </source>
</evidence>
<evidence type="ECO:0000256" key="13">
    <source>
        <dbReference type="PIRSR" id="PIRSR601952-1"/>
    </source>
</evidence>
<evidence type="ECO:0000256" key="3">
    <source>
        <dbReference type="ARBA" id="ARBA00012647"/>
    </source>
</evidence>
<dbReference type="Pfam" id="PF00245">
    <property type="entry name" value="Alk_phosphatase"/>
    <property type="match status" value="1"/>
</dbReference>
<evidence type="ECO:0000256" key="17">
    <source>
        <dbReference type="SAM" id="Phobius"/>
    </source>
</evidence>
<dbReference type="Gene3D" id="3.40.720.10">
    <property type="entry name" value="Alkaline Phosphatase, subunit A"/>
    <property type="match status" value="1"/>
</dbReference>
<feature type="binding site" evidence="14">
    <location>
        <position position="330"/>
    </location>
    <ligand>
        <name>Mg(2+)</name>
        <dbReference type="ChEBI" id="CHEBI:18420"/>
    </ligand>
</feature>
<keyword evidence="4" id="KW-1003">Cell membrane</keyword>
<keyword evidence="17" id="KW-0812">Transmembrane</keyword>
<keyword evidence="6 14" id="KW-0479">Metal-binding</keyword>
<dbReference type="OrthoDB" id="5818554at2759"/>
<evidence type="ECO:0000256" key="1">
    <source>
        <dbReference type="ARBA" id="ARBA00004609"/>
    </source>
</evidence>
<dbReference type="STRING" id="105785.A0A2J7RH52"/>
<evidence type="ECO:0000256" key="12">
    <source>
        <dbReference type="ARBA" id="ARBA00023288"/>
    </source>
</evidence>
<comment type="subcellular location">
    <subcellularLocation>
        <location evidence="1">Cell membrane</location>
        <topology evidence="1">Lipid-anchor</topology>
        <topology evidence="1">GPI-anchor</topology>
    </subcellularLocation>
</comment>
<evidence type="ECO:0000256" key="7">
    <source>
        <dbReference type="ARBA" id="ARBA00022801"/>
    </source>
</evidence>
<feature type="binding site" evidence="14">
    <location>
        <position position="62"/>
    </location>
    <ligand>
        <name>Mg(2+)</name>
        <dbReference type="ChEBI" id="CHEBI:18420"/>
    </ligand>
</feature>
<sequence>MRRAILTTRPLWILLLMVAAVTGGRVENVEYWKQYGDSRLYKSLTRENVVGHTKNVIIFIGDGMGMSTITAARIYKGQLAGKSGEENQLAFEHFPTVGLSKTYNVDKQVPDSAGTATAMFTGVKSNYYMLGLDSNAKFNECDAAINEKSRLDSIMTWAQAEGKHTGIVTTTRITHATPAALYAHSNSRDWECDSEIPPVFRGCTKDIARQLVEEEPGKNFRVILGGGMRQFGIQVDPGTDDSCDRTDGRNLLETWMKGKTNYLFVNNTADLMSADTTKVDYLLGLFGPGHMPYALQRDRGPKGTPSLQEMTSQAMKVLSRHREGYVLMVEGGRIDHGHHANYAQMALHEAAELDDAVAYAASNTNPADTLIIVTADHSHAFTINGYPNRGNDILGYASKSSVDVPYETLTYANGPGFYTHLASNSSNCTGSLWRVIAEEERKQATYRHFSPYYLGDETHAGEDVPVYSSGPSSHLLSGVFEQNYIAHVIGYSACIGPARVYCSDDNNVGMLRSHSGSTTVLPTKILLVFLLIFTLVSKNRR</sequence>
<protein>
    <recommendedName>
        <fullName evidence="3 16">Alkaline phosphatase</fullName>
        <ecNumber evidence="3 16">3.1.3.1</ecNumber>
    </recommendedName>
</protein>
<accession>A0A2J7RH52</accession>
<feature type="binding site" evidence="14">
    <location>
        <position position="177"/>
    </location>
    <ligand>
        <name>Mg(2+)</name>
        <dbReference type="ChEBI" id="CHEBI:18420"/>
    </ligand>
</feature>
<dbReference type="SMART" id="SM00098">
    <property type="entry name" value="alkPPc"/>
    <property type="match status" value="1"/>
</dbReference>
<evidence type="ECO:0000256" key="11">
    <source>
        <dbReference type="ARBA" id="ARBA00023180"/>
    </source>
</evidence>
<evidence type="ECO:0000256" key="6">
    <source>
        <dbReference type="ARBA" id="ARBA00022723"/>
    </source>
</evidence>
<evidence type="ECO:0000256" key="14">
    <source>
        <dbReference type="PIRSR" id="PIRSR601952-2"/>
    </source>
</evidence>
<dbReference type="InParanoid" id="A0A2J7RH52"/>
<keyword evidence="17" id="KW-1133">Transmembrane helix</keyword>
<comment type="cofactor">
    <cofactor evidence="14">
        <name>Mg(2+)</name>
        <dbReference type="ChEBI" id="CHEBI:18420"/>
    </cofactor>
    <text evidence="14">Binds 1 Mg(2+) ion.</text>
</comment>
<keyword evidence="8 14" id="KW-0862">Zinc</keyword>
<evidence type="ECO:0000256" key="9">
    <source>
        <dbReference type="ARBA" id="ARBA00022842"/>
    </source>
</evidence>
<evidence type="ECO:0000256" key="10">
    <source>
        <dbReference type="ARBA" id="ARBA00023136"/>
    </source>
</evidence>
<reference evidence="19 20" key="1">
    <citation type="submission" date="2017-12" db="EMBL/GenBank/DDBJ databases">
        <title>Hemimetabolous genomes reveal molecular basis of termite eusociality.</title>
        <authorList>
            <person name="Harrison M.C."/>
            <person name="Jongepier E."/>
            <person name="Robertson H.M."/>
            <person name="Arning N."/>
            <person name="Bitard-Feildel T."/>
            <person name="Chao H."/>
            <person name="Childers C.P."/>
            <person name="Dinh H."/>
            <person name="Doddapaneni H."/>
            <person name="Dugan S."/>
            <person name="Gowin J."/>
            <person name="Greiner C."/>
            <person name="Han Y."/>
            <person name="Hu H."/>
            <person name="Hughes D.S.T."/>
            <person name="Huylmans A.-K."/>
            <person name="Kemena C."/>
            <person name="Kremer L.P.M."/>
            <person name="Lee S.L."/>
            <person name="Lopez-Ezquerra A."/>
            <person name="Mallet L."/>
            <person name="Monroy-Kuhn J.M."/>
            <person name="Moser A."/>
            <person name="Murali S.C."/>
            <person name="Muzny D.M."/>
            <person name="Otani S."/>
            <person name="Piulachs M.-D."/>
            <person name="Poelchau M."/>
            <person name="Qu J."/>
            <person name="Schaub F."/>
            <person name="Wada-Katsumata A."/>
            <person name="Worley K.C."/>
            <person name="Xie Q."/>
            <person name="Ylla G."/>
            <person name="Poulsen M."/>
            <person name="Gibbs R.A."/>
            <person name="Schal C."/>
            <person name="Richards S."/>
            <person name="Belles X."/>
            <person name="Korb J."/>
            <person name="Bornberg-Bauer E."/>
        </authorList>
    </citation>
    <scope>NUCLEOTIDE SEQUENCE [LARGE SCALE GENOMIC DNA]</scope>
    <source>
        <tissue evidence="19">Whole body</tissue>
    </source>
</reference>
<dbReference type="InterPro" id="IPR018299">
    <property type="entry name" value="Alkaline_phosphatase_AS"/>
</dbReference>
<feature type="chain" id="PRO_5014559444" description="Alkaline phosphatase" evidence="18">
    <location>
        <begin position="24"/>
        <end position="541"/>
    </location>
</feature>
<dbReference type="EMBL" id="NEVH01003747">
    <property type="protein sequence ID" value="PNF40162.1"/>
    <property type="molecule type" value="Genomic_DNA"/>
</dbReference>
<name>A0A2J7RH52_9NEOP</name>
<keyword evidence="20" id="KW-1185">Reference proteome</keyword>
<evidence type="ECO:0000256" key="2">
    <source>
        <dbReference type="ARBA" id="ARBA00005984"/>
    </source>
</evidence>
<dbReference type="FunCoup" id="A0A2J7RH52">
    <property type="interactions" value="114"/>
</dbReference>
<evidence type="ECO:0000256" key="16">
    <source>
        <dbReference type="RuleBase" id="RU003947"/>
    </source>
</evidence>
<dbReference type="CDD" id="cd16012">
    <property type="entry name" value="ALP"/>
    <property type="match status" value="1"/>
</dbReference>
<comment type="caution">
    <text evidence="19">The sequence shown here is derived from an EMBL/GenBank/DDBJ whole genome shotgun (WGS) entry which is preliminary data.</text>
</comment>
<dbReference type="FunFam" id="3.40.720.10:FF:000008">
    <property type="entry name" value="Alkaline phosphatase"/>
    <property type="match status" value="1"/>
</dbReference>
<feature type="active site" description="Phosphoserine intermediate" evidence="13">
    <location>
        <position position="112"/>
    </location>
</feature>
<dbReference type="GO" id="GO:0046872">
    <property type="term" value="F:metal ion binding"/>
    <property type="evidence" value="ECO:0007669"/>
    <property type="project" value="UniProtKB-KW"/>
</dbReference>
<feature type="binding site" evidence="14">
    <location>
        <position position="376"/>
    </location>
    <ligand>
        <name>Zn(2+)</name>
        <dbReference type="ChEBI" id="CHEBI:29105"/>
        <label>2</label>
    </ligand>
</feature>
<feature type="binding site" evidence="14">
    <location>
        <position position="175"/>
    </location>
    <ligand>
        <name>Mg(2+)</name>
        <dbReference type="ChEBI" id="CHEBI:18420"/>
    </ligand>
</feature>
<feature type="binding site" evidence="14">
    <location>
        <position position="62"/>
    </location>
    <ligand>
        <name>Zn(2+)</name>
        <dbReference type="ChEBI" id="CHEBI:29105"/>
        <label>2</label>
    </ligand>
</feature>
<dbReference type="EMBL" id="NEVH01003747">
    <property type="protein sequence ID" value="PNF40161.1"/>
    <property type="molecule type" value="Genomic_DNA"/>
</dbReference>
<evidence type="ECO:0000313" key="20">
    <source>
        <dbReference type="Proteomes" id="UP000235965"/>
    </source>
</evidence>
<dbReference type="PANTHER" id="PTHR11596:SF83">
    <property type="entry name" value="ALKALINE PHOSPHATASE 4"/>
    <property type="match status" value="1"/>
</dbReference>
<feature type="transmembrane region" description="Helical" evidence="17">
    <location>
        <begin position="519"/>
        <end position="536"/>
    </location>
</feature>
<dbReference type="InterPro" id="IPR017850">
    <property type="entry name" value="Alkaline_phosphatase_core_sf"/>
</dbReference>
<feature type="binding site" evidence="14">
    <location>
        <position position="459"/>
    </location>
    <ligand>
        <name>Zn(2+)</name>
        <dbReference type="ChEBI" id="CHEBI:29105"/>
        <label>2</label>
    </ligand>
</feature>
<dbReference type="GO" id="GO:0098552">
    <property type="term" value="C:side of membrane"/>
    <property type="evidence" value="ECO:0007669"/>
    <property type="project" value="UniProtKB-KW"/>
</dbReference>
<keyword evidence="10 17" id="KW-0472">Membrane</keyword>
<dbReference type="Proteomes" id="UP000235965">
    <property type="component" value="Unassembled WGS sequence"/>
</dbReference>
<evidence type="ECO:0000313" key="19">
    <source>
        <dbReference type="EMBL" id="PNF40163.1"/>
    </source>
</evidence>
<organism evidence="19 20">
    <name type="scientific">Cryptotermes secundus</name>
    <dbReference type="NCBI Taxonomy" id="105785"/>
    <lineage>
        <taxon>Eukaryota</taxon>
        <taxon>Metazoa</taxon>
        <taxon>Ecdysozoa</taxon>
        <taxon>Arthropoda</taxon>
        <taxon>Hexapoda</taxon>
        <taxon>Insecta</taxon>
        <taxon>Pterygota</taxon>
        <taxon>Neoptera</taxon>
        <taxon>Polyneoptera</taxon>
        <taxon>Dictyoptera</taxon>
        <taxon>Blattodea</taxon>
        <taxon>Blattoidea</taxon>
        <taxon>Termitoidae</taxon>
        <taxon>Kalotermitidae</taxon>
        <taxon>Cryptotermitinae</taxon>
        <taxon>Cryptotermes</taxon>
    </lineage>
</organism>
<feature type="binding site" evidence="14">
    <location>
        <position position="339"/>
    </location>
    <ligand>
        <name>Zn(2+)</name>
        <dbReference type="ChEBI" id="CHEBI:29105"/>
        <label>2</label>
    </ligand>
</feature>
<dbReference type="PRINTS" id="PR00113">
    <property type="entry name" value="ALKPHPHTASE"/>
</dbReference>
<evidence type="ECO:0000256" key="8">
    <source>
        <dbReference type="ARBA" id="ARBA00022833"/>
    </source>
</evidence>
<evidence type="ECO:0000256" key="4">
    <source>
        <dbReference type="ARBA" id="ARBA00022475"/>
    </source>
</evidence>
<keyword evidence="18" id="KW-0732">Signal</keyword>
<dbReference type="PROSITE" id="PS00123">
    <property type="entry name" value="ALKALINE_PHOSPHATASE"/>
    <property type="match status" value="1"/>
</dbReference>
<feature type="signal peptide" evidence="18">
    <location>
        <begin position="1"/>
        <end position="23"/>
    </location>
</feature>
<keyword evidence="7 16" id="KW-0378">Hydrolase</keyword>
<dbReference type="GO" id="GO:0005886">
    <property type="term" value="C:plasma membrane"/>
    <property type="evidence" value="ECO:0007669"/>
    <property type="project" value="UniProtKB-SubCell"/>
</dbReference>
<comment type="cofactor">
    <cofactor evidence="14">
        <name>Zn(2+)</name>
        <dbReference type="ChEBI" id="CHEBI:29105"/>
    </cofactor>
    <text evidence="14">Binds 2 Zn(2+) ions.</text>
</comment>
<keyword evidence="5" id="KW-0336">GPI-anchor</keyword>
<comment type="similarity">
    <text evidence="2 15">Belongs to the alkaline phosphatase family.</text>
</comment>
<feature type="binding site" evidence="14">
    <location>
        <position position="335"/>
    </location>
    <ligand>
        <name>Zn(2+)</name>
        <dbReference type="ChEBI" id="CHEBI:29105"/>
        <label>2</label>
    </ligand>
</feature>
<dbReference type="EC" id="3.1.3.1" evidence="3 16"/>
<dbReference type="AlphaFoldDB" id="A0A2J7RH52"/>
<gene>
    <name evidence="19" type="ORF">B7P43_G09766</name>
</gene>
<evidence type="ECO:0000256" key="15">
    <source>
        <dbReference type="RuleBase" id="RU003946"/>
    </source>
</evidence>
<dbReference type="SUPFAM" id="SSF53649">
    <property type="entry name" value="Alkaline phosphatase-like"/>
    <property type="match status" value="1"/>
</dbReference>
<keyword evidence="12" id="KW-0449">Lipoprotein</keyword>